<name>A0ABY7EC39_MYAAR</name>
<dbReference type="Proteomes" id="UP001164746">
    <property type="component" value="Chromosome 5"/>
</dbReference>
<sequence>MTTEQTIVTVGLQGGSCKSVPSTPPDGLVVTCGPLVYGCTIQSLNISDDGDVWRCSVPIKGVTTYSNSLRINVTVTVPSVTGEKHLAVAVTVLVVQICVVLGVFVVLHWIRTRPREKRFINNYFSVVGNKGQIKDGSDRKR</sequence>
<feature type="transmembrane region" description="Helical" evidence="1">
    <location>
        <begin position="86"/>
        <end position="110"/>
    </location>
</feature>
<evidence type="ECO:0000313" key="3">
    <source>
        <dbReference type="Proteomes" id="UP001164746"/>
    </source>
</evidence>
<organism evidence="2 3">
    <name type="scientific">Mya arenaria</name>
    <name type="common">Soft-shell clam</name>
    <dbReference type="NCBI Taxonomy" id="6604"/>
    <lineage>
        <taxon>Eukaryota</taxon>
        <taxon>Metazoa</taxon>
        <taxon>Spiralia</taxon>
        <taxon>Lophotrochozoa</taxon>
        <taxon>Mollusca</taxon>
        <taxon>Bivalvia</taxon>
        <taxon>Autobranchia</taxon>
        <taxon>Heteroconchia</taxon>
        <taxon>Euheterodonta</taxon>
        <taxon>Imparidentia</taxon>
        <taxon>Neoheterodontei</taxon>
        <taxon>Myida</taxon>
        <taxon>Myoidea</taxon>
        <taxon>Myidae</taxon>
        <taxon>Mya</taxon>
    </lineage>
</organism>
<keyword evidence="1" id="KW-0472">Membrane</keyword>
<reference evidence="2" key="1">
    <citation type="submission" date="2022-11" db="EMBL/GenBank/DDBJ databases">
        <title>Centuries of genome instability and evolution in soft-shell clam transmissible cancer (bioRxiv).</title>
        <authorList>
            <person name="Hart S.F.M."/>
            <person name="Yonemitsu M.A."/>
            <person name="Giersch R.M."/>
            <person name="Beal B.F."/>
            <person name="Arriagada G."/>
            <person name="Davis B.W."/>
            <person name="Ostrander E.A."/>
            <person name="Goff S.P."/>
            <person name="Metzger M.J."/>
        </authorList>
    </citation>
    <scope>NUCLEOTIDE SEQUENCE</scope>
    <source>
        <strain evidence="2">MELC-2E11</strain>
        <tissue evidence="2">Siphon/mantle</tissue>
    </source>
</reference>
<proteinExistence type="predicted"/>
<evidence type="ECO:0000256" key="1">
    <source>
        <dbReference type="SAM" id="Phobius"/>
    </source>
</evidence>
<keyword evidence="1" id="KW-0812">Transmembrane</keyword>
<gene>
    <name evidence="2" type="ORF">MAR_021647</name>
</gene>
<dbReference type="EMBL" id="CP111016">
    <property type="protein sequence ID" value="WAR06278.1"/>
    <property type="molecule type" value="Genomic_DNA"/>
</dbReference>
<keyword evidence="1" id="KW-1133">Transmembrane helix</keyword>
<evidence type="ECO:0000313" key="2">
    <source>
        <dbReference type="EMBL" id="WAR06278.1"/>
    </source>
</evidence>
<keyword evidence="3" id="KW-1185">Reference proteome</keyword>
<accession>A0ABY7EC39</accession>
<protein>
    <submittedName>
        <fullName evidence="2">Uncharacterized protein</fullName>
    </submittedName>
</protein>